<evidence type="ECO:0000256" key="4">
    <source>
        <dbReference type="SAM" id="MobiDB-lite"/>
    </source>
</evidence>
<feature type="compositionally biased region" description="Basic and acidic residues" evidence="4">
    <location>
        <begin position="893"/>
        <end position="909"/>
    </location>
</feature>
<keyword evidence="7" id="KW-1185">Reference proteome</keyword>
<name>S7Q0T6_GLOTA</name>
<reference evidence="6 7" key="1">
    <citation type="journal article" date="2012" name="Science">
        <title>The Paleozoic origin of enzymatic lignin decomposition reconstructed from 31 fungal genomes.</title>
        <authorList>
            <person name="Floudas D."/>
            <person name="Binder M."/>
            <person name="Riley R."/>
            <person name="Barry K."/>
            <person name="Blanchette R.A."/>
            <person name="Henrissat B."/>
            <person name="Martinez A.T."/>
            <person name="Otillar R."/>
            <person name="Spatafora J.W."/>
            <person name="Yadav J.S."/>
            <person name="Aerts A."/>
            <person name="Benoit I."/>
            <person name="Boyd A."/>
            <person name="Carlson A."/>
            <person name="Copeland A."/>
            <person name="Coutinho P.M."/>
            <person name="de Vries R.P."/>
            <person name="Ferreira P."/>
            <person name="Findley K."/>
            <person name="Foster B."/>
            <person name="Gaskell J."/>
            <person name="Glotzer D."/>
            <person name="Gorecki P."/>
            <person name="Heitman J."/>
            <person name="Hesse C."/>
            <person name="Hori C."/>
            <person name="Igarashi K."/>
            <person name="Jurgens J.A."/>
            <person name="Kallen N."/>
            <person name="Kersten P."/>
            <person name="Kohler A."/>
            <person name="Kuees U."/>
            <person name="Kumar T.K.A."/>
            <person name="Kuo A."/>
            <person name="LaButti K."/>
            <person name="Larrondo L.F."/>
            <person name="Lindquist E."/>
            <person name="Ling A."/>
            <person name="Lombard V."/>
            <person name="Lucas S."/>
            <person name="Lundell T."/>
            <person name="Martin R."/>
            <person name="McLaughlin D.J."/>
            <person name="Morgenstern I."/>
            <person name="Morin E."/>
            <person name="Murat C."/>
            <person name="Nagy L.G."/>
            <person name="Nolan M."/>
            <person name="Ohm R.A."/>
            <person name="Patyshakuliyeva A."/>
            <person name="Rokas A."/>
            <person name="Ruiz-Duenas F.J."/>
            <person name="Sabat G."/>
            <person name="Salamov A."/>
            <person name="Samejima M."/>
            <person name="Schmutz J."/>
            <person name="Slot J.C."/>
            <person name="St John F."/>
            <person name="Stenlid J."/>
            <person name="Sun H."/>
            <person name="Sun S."/>
            <person name="Syed K."/>
            <person name="Tsang A."/>
            <person name="Wiebenga A."/>
            <person name="Young D."/>
            <person name="Pisabarro A."/>
            <person name="Eastwood D.C."/>
            <person name="Martin F."/>
            <person name="Cullen D."/>
            <person name="Grigoriev I.V."/>
            <person name="Hibbett D.S."/>
        </authorList>
    </citation>
    <scope>NUCLEOTIDE SEQUENCE [LARGE SCALE GENOMIC DNA]</scope>
    <source>
        <strain evidence="6 7">ATCC 11539</strain>
    </source>
</reference>
<feature type="compositionally biased region" description="Polar residues" evidence="4">
    <location>
        <begin position="858"/>
        <end position="876"/>
    </location>
</feature>
<dbReference type="GeneID" id="19304330"/>
<dbReference type="PANTHER" id="PTHR24012">
    <property type="entry name" value="RNA BINDING PROTEIN"/>
    <property type="match status" value="1"/>
</dbReference>
<dbReference type="HOGENOM" id="CLU_008696_0_0_1"/>
<dbReference type="SMART" id="SM00360">
    <property type="entry name" value="RRM"/>
    <property type="match status" value="2"/>
</dbReference>
<gene>
    <name evidence="6" type="ORF">GLOTRDRAFT_139741</name>
</gene>
<feature type="domain" description="RRM" evidence="5">
    <location>
        <begin position="504"/>
        <end position="586"/>
    </location>
</feature>
<proteinExistence type="predicted"/>
<evidence type="ECO:0000313" key="7">
    <source>
        <dbReference type="Proteomes" id="UP000030669"/>
    </source>
</evidence>
<feature type="region of interest" description="Disordered" evidence="4">
    <location>
        <begin position="941"/>
        <end position="973"/>
    </location>
</feature>
<feature type="region of interest" description="Disordered" evidence="4">
    <location>
        <begin position="124"/>
        <end position="158"/>
    </location>
</feature>
<dbReference type="STRING" id="670483.S7Q0T6"/>
<feature type="region of interest" description="Disordered" evidence="4">
    <location>
        <begin position="850"/>
        <end position="888"/>
    </location>
</feature>
<evidence type="ECO:0000259" key="5">
    <source>
        <dbReference type="PROSITE" id="PS50102"/>
    </source>
</evidence>
<feature type="compositionally biased region" description="Basic and acidic residues" evidence="4">
    <location>
        <begin position="588"/>
        <end position="603"/>
    </location>
</feature>
<dbReference type="OrthoDB" id="271725at2759"/>
<dbReference type="InterPro" id="IPR012677">
    <property type="entry name" value="Nucleotide-bd_a/b_plait_sf"/>
</dbReference>
<sequence length="1072" mass="110637">MHSSTGAPSPTCAHSDRASISTPPPQLTTAAHGSRLSVPSSPAPPNDHANEWPQRPADSHSSGNLDTAFASMSLNDDLGSVGLGFTDKSAPPIGSLGSGGSNTLGSAPSVSHISSPTLTAIASPAASASPTPTAYTTPSDSALPSPMPNDAAVPPVLPSSAQIPAAHSVGVASTLTPSPSLESNPSSVSASPTFTTCASATLSPVAKFMLSPALISPAISSPAIATSSSNHTSPCPADVVSPSFSSASEHSALLSPTGQDPTVGSPTPHATARASPDINAQATIQDAGDLSDARGLSKLAGAPLLESPLALSEANVASFAEQQKRSFDRTSGAATIPSVPPASHESFAFHPAAGHEVFQPSGGAHDMSSTLSTVSSTSGTSFKTPNVYINGLPPNFPEEQLYNMTKDFGGVVSVRTFTRHVSERPTGYGFVLFETMDGAERCIEALRKYRNLHPSLSKQIHKIPGTLYSTIDTSQCGVTSPSNSAADENSFKTKMEKLKDTTSTNLYIEGLPLSIDEPTLTALVSPYVIKSSRFFQTKLSHPPRIIAFVRLETRSACEEIIERLHGRMVRGWNDSGCRISVRFADSNEQRELRKRERSKREGGDGSPNRLTMAQAALLNLRGSEMSGRAGGRSVSCPTGSMGVPPVDTLSLAHHPVTTQYQQQRDMQLLLDSLKNGGVGLGNGLMEGMGLHGQGLGGGLHGTGLSAATLNAQALGLSHAGAGLLPGSVDVNTLLTAQELNNWNGTGSSQAGAGGFTPAEQLLLQAHAQARARLAGQGVLGVSTSASVGMAGLPSVNRGIGRAQAGLGGMDYNSQQGYGVGGVSSAGLRSYSQFSSPALDTLPTMSEEQFHATAVPQRSHAQSRGQFRTQGLRQQSAGGEMGLRDVRGNTEELDLDEIRYSQRGVDRRQTNDPLLGQRQASIAQGSQSGSQTSSLHMRATTLPASHFGNNRSGANYDGNKKMLPSTGTGHGATRVNNSLKIDSAAGNGAATRGAENVVDKDQSPLVSPALTYASHTPSSTSFSPATPYFHAGGFEGYEGVGVAVGAGDQSPAGLGLNMMNNVGKGKGRAVSHS</sequence>
<evidence type="ECO:0000313" key="6">
    <source>
        <dbReference type="EMBL" id="EPQ53541.1"/>
    </source>
</evidence>
<feature type="compositionally biased region" description="Low complexity" evidence="4">
    <location>
        <begin position="173"/>
        <end position="193"/>
    </location>
</feature>
<dbReference type="AlphaFoldDB" id="S7Q0T6"/>
<feature type="region of interest" description="Disordered" evidence="4">
    <location>
        <begin position="1"/>
        <end position="111"/>
    </location>
</feature>
<dbReference type="KEGG" id="gtr:GLOTRDRAFT_139741"/>
<keyword evidence="1" id="KW-0677">Repeat</keyword>
<dbReference type="EMBL" id="KB469305">
    <property type="protein sequence ID" value="EPQ53541.1"/>
    <property type="molecule type" value="Genomic_DNA"/>
</dbReference>
<feature type="compositionally biased region" description="Polar residues" evidence="4">
    <location>
        <begin position="59"/>
        <end position="74"/>
    </location>
</feature>
<dbReference type="Pfam" id="PF00076">
    <property type="entry name" value="RRM_1"/>
    <property type="match status" value="1"/>
</dbReference>
<dbReference type="InterPro" id="IPR000504">
    <property type="entry name" value="RRM_dom"/>
</dbReference>
<feature type="region of interest" description="Disordered" evidence="4">
    <location>
        <begin position="223"/>
        <end position="277"/>
    </location>
</feature>
<feature type="region of interest" description="Disordered" evidence="4">
    <location>
        <begin position="172"/>
        <end position="193"/>
    </location>
</feature>
<dbReference type="RefSeq" id="XP_007867865.1">
    <property type="nucleotide sequence ID" value="XM_007869674.1"/>
</dbReference>
<feature type="compositionally biased region" description="Low complexity" evidence="4">
    <location>
        <begin position="124"/>
        <end position="142"/>
    </location>
</feature>
<dbReference type="Gene3D" id="3.30.70.330">
    <property type="match status" value="2"/>
</dbReference>
<keyword evidence="2 3" id="KW-0694">RNA-binding</keyword>
<accession>S7Q0T6</accession>
<organism evidence="6 7">
    <name type="scientific">Gloeophyllum trabeum (strain ATCC 11539 / FP-39264 / Madison 617)</name>
    <name type="common">Brown rot fungus</name>
    <dbReference type="NCBI Taxonomy" id="670483"/>
    <lineage>
        <taxon>Eukaryota</taxon>
        <taxon>Fungi</taxon>
        <taxon>Dikarya</taxon>
        <taxon>Basidiomycota</taxon>
        <taxon>Agaricomycotina</taxon>
        <taxon>Agaricomycetes</taxon>
        <taxon>Gloeophyllales</taxon>
        <taxon>Gloeophyllaceae</taxon>
        <taxon>Gloeophyllum</taxon>
    </lineage>
</organism>
<feature type="domain" description="RRM" evidence="5">
    <location>
        <begin position="385"/>
        <end position="459"/>
    </location>
</feature>
<protein>
    <recommendedName>
        <fullName evidence="5">RRM domain-containing protein</fullName>
    </recommendedName>
</protein>
<dbReference type="SUPFAM" id="SSF54928">
    <property type="entry name" value="RNA-binding domain, RBD"/>
    <property type="match status" value="2"/>
</dbReference>
<feature type="region of interest" description="Disordered" evidence="4">
    <location>
        <begin position="588"/>
        <end position="610"/>
    </location>
</feature>
<dbReference type="Proteomes" id="UP000030669">
    <property type="component" value="Unassembled WGS sequence"/>
</dbReference>
<dbReference type="InterPro" id="IPR035979">
    <property type="entry name" value="RBD_domain_sf"/>
</dbReference>
<dbReference type="GO" id="GO:0003723">
    <property type="term" value="F:RNA binding"/>
    <property type="evidence" value="ECO:0007669"/>
    <property type="project" value="UniProtKB-UniRule"/>
</dbReference>
<feature type="compositionally biased region" description="Low complexity" evidence="4">
    <location>
        <begin position="241"/>
        <end position="256"/>
    </location>
</feature>
<evidence type="ECO:0000256" key="2">
    <source>
        <dbReference type="ARBA" id="ARBA00022884"/>
    </source>
</evidence>
<evidence type="ECO:0000256" key="1">
    <source>
        <dbReference type="ARBA" id="ARBA00022737"/>
    </source>
</evidence>
<dbReference type="eggNOG" id="KOG4733">
    <property type="taxonomic scope" value="Eukaryota"/>
</dbReference>
<dbReference type="OMA" id="HETTGQK"/>
<feature type="region of interest" description="Disordered" evidence="4">
    <location>
        <begin position="893"/>
        <end position="912"/>
    </location>
</feature>
<dbReference type="PROSITE" id="PS50102">
    <property type="entry name" value="RRM"/>
    <property type="match status" value="2"/>
</dbReference>
<evidence type="ECO:0000256" key="3">
    <source>
        <dbReference type="PROSITE-ProRule" id="PRU00176"/>
    </source>
</evidence>